<evidence type="ECO:0000313" key="1">
    <source>
        <dbReference type="EMBL" id="AEX63335.1"/>
    </source>
</evidence>
<reference evidence="1" key="1">
    <citation type="submission" date="2011-10" db="EMBL/GenBank/DDBJ databases">
        <title>Provirophages and transpovirons: unique mobilome of giant viruses.</title>
        <authorList>
            <person name="Desnues C."/>
            <person name="LaScola B."/>
            <person name="Yutin N."/>
            <person name="Fournous G."/>
            <person name="Koonin E."/>
            <person name="Raoult D."/>
        </authorList>
    </citation>
    <scope>NUCLEOTIDE SEQUENCE</scope>
    <source>
        <strain evidence="1">Mv13-mv</strain>
    </source>
</reference>
<gene>
    <name evidence="1" type="ORF">mv_R1133</name>
</gene>
<organism evidence="1">
    <name type="scientific">Moumouvirus sp. 'Monve'</name>
    <dbReference type="NCBI Taxonomy" id="1128131"/>
    <lineage>
        <taxon>Viruses</taxon>
        <taxon>Varidnaviria</taxon>
        <taxon>Bamfordvirae</taxon>
        <taxon>Nucleocytoviricota</taxon>
        <taxon>Megaviricetes</taxon>
        <taxon>Imitervirales</taxon>
        <taxon>Mimiviridae</taxon>
        <taxon>Megamimivirinae</taxon>
        <taxon>Moumouvirus</taxon>
    </lineage>
</organism>
<dbReference type="EMBL" id="JN885999">
    <property type="protein sequence ID" value="AEX63335.1"/>
    <property type="molecule type" value="Genomic_DNA"/>
</dbReference>
<protein>
    <submittedName>
        <fullName evidence="1">Uncharacterized protein</fullName>
    </submittedName>
</protein>
<sequence length="113" mass="13616">MENITLKEYYNIISKKYNKFELCYYNKIKKLMDKGEKSMSIKCSKYCVYEQPTSNCLKLDSGWIDFCAEDSIKLIEFAQQQGLYVDLRFVYKRKKYDDDIDKIKHAYILISWV</sequence>
<proteinExistence type="predicted"/>
<accession>H2EFS0</accession>
<name>H2EFS0_9VIRU</name>